<proteinExistence type="inferred from homology"/>
<feature type="region of interest" description="Disordered" evidence="3">
    <location>
        <begin position="264"/>
        <end position="310"/>
    </location>
</feature>
<accession>A0AAA9TUT9</accession>
<organism evidence="4 5">
    <name type="scientific">Bos taurus</name>
    <name type="common">Bovine</name>
    <dbReference type="NCBI Taxonomy" id="9913"/>
    <lineage>
        <taxon>Eukaryota</taxon>
        <taxon>Metazoa</taxon>
        <taxon>Chordata</taxon>
        <taxon>Craniata</taxon>
        <taxon>Vertebrata</taxon>
        <taxon>Euteleostomi</taxon>
        <taxon>Mammalia</taxon>
        <taxon>Eutheria</taxon>
        <taxon>Laurasiatheria</taxon>
        <taxon>Artiodactyla</taxon>
        <taxon>Ruminantia</taxon>
        <taxon>Pecora</taxon>
        <taxon>Bovidae</taxon>
        <taxon>Bovinae</taxon>
        <taxon>Bos</taxon>
    </lineage>
</organism>
<keyword evidence="5" id="KW-1185">Reference proteome</keyword>
<evidence type="ECO:0000256" key="2">
    <source>
        <dbReference type="ARBA" id="ARBA00006781"/>
    </source>
</evidence>
<dbReference type="PANTHER" id="PTHR13261:SF0">
    <property type="entry name" value="BRCA2 AND CDKN1A-INTERACTING PROTEIN"/>
    <property type="match status" value="1"/>
</dbReference>
<dbReference type="PANTHER" id="PTHR13261">
    <property type="entry name" value="BRCA2 AND CDKN1A INTERACTING PROTEIN"/>
    <property type="match status" value="1"/>
</dbReference>
<reference evidence="4" key="2">
    <citation type="submission" date="2025-08" db="UniProtKB">
        <authorList>
            <consortium name="Ensembl"/>
        </authorList>
    </citation>
    <scope>IDENTIFICATION</scope>
    <source>
        <strain evidence="4">Hereford</strain>
    </source>
</reference>
<sequence>MASRPKRRAVSRVPPALGDEEEEDEVEEQDEDDSDEEEDEEDEVVNEEVNIEFEAYSISDNDYDGIKKLLQQLFLKAPVNTAELTNLLIQQNHIGSVIKQTDVSEDSDDEVDEDEIFGFISLLNLTERKGTPCAEQIKELILRLCEKNCEKSMVEQLDRLFNDTARPVGFLLSERFINVPPQIALPMHQQLQKELAEAHRANKPCGKCYFYLLISKTFVEAGKSNSKKKRSNQKKDELMFANAEEEFFYEASLPCMPELLLENSDPFPARTDGSQGGDGYRGGRRSVLDETRSSPGPSPGDPTAPLGRSLLKTLDCKGEQSNWSSKSLLGEFQY</sequence>
<dbReference type="InterPro" id="IPR025602">
    <property type="entry name" value="BCP1_family"/>
</dbReference>
<reference evidence="4" key="1">
    <citation type="submission" date="2018-03" db="EMBL/GenBank/DDBJ databases">
        <title>ARS-UCD1.2.</title>
        <authorList>
            <person name="Rosen B.D."/>
            <person name="Bickhart D.M."/>
            <person name="Koren S."/>
            <person name="Schnabel R.D."/>
            <person name="Hall R."/>
            <person name="Zimin A."/>
            <person name="Dreischer C."/>
            <person name="Schultheiss S."/>
            <person name="Schroeder S.G."/>
            <person name="Elsik C.G."/>
            <person name="Couldrey C."/>
            <person name="Liu G.E."/>
            <person name="Van Tassell C.P."/>
            <person name="Phillippy A.M."/>
            <person name="Smith T.P.L."/>
            <person name="Medrano J.F."/>
        </authorList>
    </citation>
    <scope>NUCLEOTIDE SEQUENCE [LARGE SCALE GENOMIC DNA]</scope>
    <source>
        <strain evidence="4">Hereford</strain>
    </source>
</reference>
<protein>
    <submittedName>
        <fullName evidence="4">BRCA2 and CDKN1A interacting protein</fullName>
    </submittedName>
</protein>
<evidence type="ECO:0000313" key="4">
    <source>
        <dbReference type="Ensembl" id="ENSBTAP00000101124.1"/>
    </source>
</evidence>
<dbReference type="Pfam" id="PF13862">
    <property type="entry name" value="BCCIP"/>
    <property type="match status" value="1"/>
</dbReference>
<feature type="compositionally biased region" description="Basic residues" evidence="3">
    <location>
        <begin position="1"/>
        <end position="10"/>
    </location>
</feature>
<feature type="region of interest" description="Disordered" evidence="3">
    <location>
        <begin position="1"/>
        <end position="45"/>
    </location>
</feature>
<reference evidence="4" key="3">
    <citation type="submission" date="2025-09" db="UniProtKB">
        <authorList>
            <consortium name="Ensembl"/>
        </authorList>
    </citation>
    <scope>IDENTIFICATION</scope>
    <source>
        <strain evidence="4">Hereford</strain>
    </source>
</reference>
<name>A0AAA9TUT9_BOVIN</name>
<evidence type="ECO:0000256" key="1">
    <source>
        <dbReference type="ARBA" id="ARBA00004647"/>
    </source>
</evidence>
<dbReference type="Proteomes" id="UP000009136">
    <property type="component" value="Chromosome 26"/>
</dbReference>
<gene>
    <name evidence="4" type="primary">BCCIP</name>
</gene>
<dbReference type="GeneTree" id="ENSGT00390000000696"/>
<dbReference type="AlphaFoldDB" id="A0AAA9TUT9"/>
<evidence type="ECO:0000256" key="3">
    <source>
        <dbReference type="SAM" id="MobiDB-lite"/>
    </source>
</evidence>
<dbReference type="Ensembl" id="ENSBTAT00000109223.2">
    <property type="protein sequence ID" value="ENSBTAP00000101124.1"/>
    <property type="gene ID" value="ENSBTAG00000005792.8"/>
</dbReference>
<comment type="subcellular location">
    <subcellularLocation>
        <location evidence="1">Cytoplasm</location>
        <location evidence="1">Cytoskeleton</location>
        <location evidence="1">Spindle pole</location>
    </subcellularLocation>
</comment>
<feature type="compositionally biased region" description="Acidic residues" evidence="3">
    <location>
        <begin position="18"/>
        <end position="45"/>
    </location>
</feature>
<evidence type="ECO:0000313" key="5">
    <source>
        <dbReference type="Proteomes" id="UP000009136"/>
    </source>
</evidence>
<dbReference type="GO" id="GO:0000922">
    <property type="term" value="C:spindle pole"/>
    <property type="evidence" value="ECO:0007669"/>
    <property type="project" value="UniProtKB-SubCell"/>
</dbReference>
<comment type="similarity">
    <text evidence="2">Belongs to the BCP1 family.</text>
</comment>